<name>A0AAN8XX73_HALRR</name>
<proteinExistence type="predicted"/>
<sequence>MLCFRGWVLSITVSYTSKGTSLISSGSCRSSLTCQGTILEESLGRSSGEKGRGPGIREVLEYICPQLSVGCLRLGQATPQTEEALLRLDDLGIS</sequence>
<comment type="caution">
    <text evidence="1">The sequence shown here is derived from an EMBL/GenBank/DDBJ whole genome shotgun (WGS) entry which is preliminary data.</text>
</comment>
<gene>
    <name evidence="1" type="ORF">SK128_027020</name>
</gene>
<dbReference type="Gene3D" id="3.30.1120.160">
    <property type="match status" value="1"/>
</dbReference>
<accession>A0AAN8XX73</accession>
<reference evidence="1 2" key="1">
    <citation type="submission" date="2023-11" db="EMBL/GenBank/DDBJ databases">
        <title>Halocaridina rubra genome assembly.</title>
        <authorList>
            <person name="Smith C."/>
        </authorList>
    </citation>
    <scope>NUCLEOTIDE SEQUENCE [LARGE SCALE GENOMIC DNA]</scope>
    <source>
        <strain evidence="1">EP-1</strain>
        <tissue evidence="1">Whole</tissue>
    </source>
</reference>
<evidence type="ECO:0000313" key="1">
    <source>
        <dbReference type="EMBL" id="KAK7086179.1"/>
    </source>
</evidence>
<dbReference type="EMBL" id="JAXCGZ010000317">
    <property type="protein sequence ID" value="KAK7086179.1"/>
    <property type="molecule type" value="Genomic_DNA"/>
</dbReference>
<dbReference type="AlphaFoldDB" id="A0AAN8XX73"/>
<dbReference type="Proteomes" id="UP001381693">
    <property type="component" value="Unassembled WGS sequence"/>
</dbReference>
<keyword evidence="2" id="KW-1185">Reference proteome</keyword>
<protein>
    <submittedName>
        <fullName evidence="1">Uncharacterized protein</fullName>
    </submittedName>
</protein>
<evidence type="ECO:0000313" key="2">
    <source>
        <dbReference type="Proteomes" id="UP001381693"/>
    </source>
</evidence>
<organism evidence="1 2">
    <name type="scientific">Halocaridina rubra</name>
    <name type="common">Hawaiian red shrimp</name>
    <dbReference type="NCBI Taxonomy" id="373956"/>
    <lineage>
        <taxon>Eukaryota</taxon>
        <taxon>Metazoa</taxon>
        <taxon>Ecdysozoa</taxon>
        <taxon>Arthropoda</taxon>
        <taxon>Crustacea</taxon>
        <taxon>Multicrustacea</taxon>
        <taxon>Malacostraca</taxon>
        <taxon>Eumalacostraca</taxon>
        <taxon>Eucarida</taxon>
        <taxon>Decapoda</taxon>
        <taxon>Pleocyemata</taxon>
        <taxon>Caridea</taxon>
        <taxon>Atyoidea</taxon>
        <taxon>Atyidae</taxon>
        <taxon>Halocaridina</taxon>
    </lineage>
</organism>